<organism evidence="6">
    <name type="scientific">Cyprideis torosa</name>
    <dbReference type="NCBI Taxonomy" id="163714"/>
    <lineage>
        <taxon>Eukaryota</taxon>
        <taxon>Metazoa</taxon>
        <taxon>Ecdysozoa</taxon>
        <taxon>Arthropoda</taxon>
        <taxon>Crustacea</taxon>
        <taxon>Oligostraca</taxon>
        <taxon>Ostracoda</taxon>
        <taxon>Podocopa</taxon>
        <taxon>Podocopida</taxon>
        <taxon>Cytherocopina</taxon>
        <taxon>Cytheroidea</taxon>
        <taxon>Cytherideidae</taxon>
        <taxon>Cyprideis</taxon>
    </lineage>
</organism>
<feature type="compositionally biased region" description="Basic residues" evidence="5">
    <location>
        <begin position="60"/>
        <end position="71"/>
    </location>
</feature>
<comment type="subcellular location">
    <subcellularLocation>
        <location evidence="1">Membrane</location>
        <topology evidence="1">Multi-pass membrane protein</topology>
    </subcellularLocation>
</comment>
<feature type="region of interest" description="Disordered" evidence="5">
    <location>
        <begin position="50"/>
        <end position="80"/>
    </location>
</feature>
<dbReference type="AlphaFoldDB" id="A0A7R8ZG22"/>
<gene>
    <name evidence="6" type="ORF">CTOB1V02_LOCUS889</name>
</gene>
<evidence type="ECO:0000256" key="5">
    <source>
        <dbReference type="SAM" id="MobiDB-lite"/>
    </source>
</evidence>
<reference evidence="6" key="1">
    <citation type="submission" date="2020-11" db="EMBL/GenBank/DDBJ databases">
        <authorList>
            <person name="Tran Van P."/>
        </authorList>
    </citation>
    <scope>NUCLEOTIDE SEQUENCE</scope>
</reference>
<evidence type="ECO:0000256" key="2">
    <source>
        <dbReference type="ARBA" id="ARBA00022692"/>
    </source>
</evidence>
<proteinExistence type="predicted"/>
<dbReference type="OrthoDB" id="6376095at2759"/>
<keyword evidence="3" id="KW-1133">Transmembrane helix</keyword>
<keyword evidence="4" id="KW-0472">Membrane</keyword>
<dbReference type="InterPro" id="IPR001694">
    <property type="entry name" value="NADH_UbQ_OxRdtase_su1/FPO"/>
</dbReference>
<evidence type="ECO:0000313" key="6">
    <source>
        <dbReference type="EMBL" id="CAD7222893.1"/>
    </source>
</evidence>
<dbReference type="EMBL" id="OB660118">
    <property type="protein sequence ID" value="CAD7222893.1"/>
    <property type="molecule type" value="Genomic_DNA"/>
</dbReference>
<feature type="region of interest" description="Disordered" evidence="5">
    <location>
        <begin position="121"/>
        <end position="148"/>
    </location>
</feature>
<accession>A0A7R8ZG22</accession>
<dbReference type="GO" id="GO:0016020">
    <property type="term" value="C:membrane"/>
    <property type="evidence" value="ECO:0007669"/>
    <property type="project" value="UniProtKB-SubCell"/>
</dbReference>
<keyword evidence="2" id="KW-0812">Transmembrane</keyword>
<name>A0A7R8ZG22_9CRUS</name>
<dbReference type="Pfam" id="PF00146">
    <property type="entry name" value="NADHdh"/>
    <property type="match status" value="1"/>
</dbReference>
<feature type="non-terminal residue" evidence="6">
    <location>
        <position position="148"/>
    </location>
</feature>
<sequence length="148" mass="16213">PFADAVKLFTKERVEPIARNRLVFIVAPRVMLSLRIVMWRVLPLKCWDSIRGPGNPETRKRTRKPGPRRRNPAPLPGNGGLGNPVLLLISARTLPDPLPVPHLLSLEGSLPWPVRAVAARRGHSASPPGQGLPSLRSGSLPREGFIRG</sequence>
<evidence type="ECO:0000256" key="1">
    <source>
        <dbReference type="ARBA" id="ARBA00004141"/>
    </source>
</evidence>
<evidence type="ECO:0000256" key="4">
    <source>
        <dbReference type="ARBA" id="ARBA00023136"/>
    </source>
</evidence>
<evidence type="ECO:0000256" key="3">
    <source>
        <dbReference type="ARBA" id="ARBA00022989"/>
    </source>
</evidence>
<protein>
    <submittedName>
        <fullName evidence="6">Uncharacterized protein</fullName>
    </submittedName>
</protein>